<feature type="region of interest" description="Disordered" evidence="1">
    <location>
        <begin position="1"/>
        <end position="23"/>
    </location>
</feature>
<dbReference type="EMBL" id="CADCVB010000189">
    <property type="protein sequence ID" value="CAA9446268.1"/>
    <property type="molecule type" value="Genomic_DNA"/>
</dbReference>
<proteinExistence type="predicted"/>
<evidence type="ECO:0000256" key="1">
    <source>
        <dbReference type="SAM" id="MobiDB-lite"/>
    </source>
</evidence>
<organism evidence="2">
    <name type="scientific">uncultured Rubrobacteraceae bacterium</name>
    <dbReference type="NCBI Taxonomy" id="349277"/>
    <lineage>
        <taxon>Bacteria</taxon>
        <taxon>Bacillati</taxon>
        <taxon>Actinomycetota</taxon>
        <taxon>Rubrobacteria</taxon>
        <taxon>Rubrobacterales</taxon>
        <taxon>Rubrobacteraceae</taxon>
        <taxon>environmental samples</taxon>
    </lineage>
</organism>
<reference evidence="2" key="1">
    <citation type="submission" date="2020-02" db="EMBL/GenBank/DDBJ databases">
        <authorList>
            <person name="Meier V. D."/>
        </authorList>
    </citation>
    <scope>NUCLEOTIDE SEQUENCE</scope>
    <source>
        <strain evidence="2">AVDCRST_MAG78</strain>
    </source>
</reference>
<accession>A0A6J4QKL7</accession>
<protein>
    <submittedName>
        <fullName evidence="2">Uncharacterized protein</fullName>
    </submittedName>
</protein>
<sequence>MDQNVQASRVPERDRVAGASGARVAAKRSGAKLGLF</sequence>
<evidence type="ECO:0000313" key="2">
    <source>
        <dbReference type="EMBL" id="CAA9446268.1"/>
    </source>
</evidence>
<gene>
    <name evidence="2" type="ORF">AVDCRST_MAG78-2905</name>
</gene>
<dbReference type="AlphaFoldDB" id="A0A6J4QKL7"/>
<name>A0A6J4QKL7_9ACTN</name>